<dbReference type="GO" id="GO:0043161">
    <property type="term" value="P:proteasome-mediated ubiquitin-dependent protein catabolic process"/>
    <property type="evidence" value="ECO:0007669"/>
    <property type="project" value="UniProtKB-UniRule"/>
</dbReference>
<name>A0A921U9R1_SORBI</name>
<dbReference type="SUPFAM" id="SSF46934">
    <property type="entry name" value="UBA-like"/>
    <property type="match status" value="1"/>
</dbReference>
<reference evidence="3" key="2">
    <citation type="submission" date="2020-10" db="EMBL/GenBank/DDBJ databases">
        <authorList>
            <person name="Cooper E.A."/>
            <person name="Brenton Z.W."/>
            <person name="Flinn B.S."/>
            <person name="Jenkins J."/>
            <person name="Shu S."/>
            <person name="Flowers D."/>
            <person name="Luo F."/>
            <person name="Wang Y."/>
            <person name="Xia P."/>
            <person name="Barry K."/>
            <person name="Daum C."/>
            <person name="Lipzen A."/>
            <person name="Yoshinaga Y."/>
            <person name="Schmutz J."/>
            <person name="Saski C."/>
            <person name="Vermerris W."/>
            <person name="Kresovich S."/>
        </authorList>
    </citation>
    <scope>NUCLEOTIDE SEQUENCE</scope>
</reference>
<dbReference type="SUPFAM" id="SSF101238">
    <property type="entry name" value="XPC-binding domain"/>
    <property type="match status" value="1"/>
</dbReference>
<dbReference type="GO" id="GO:0031593">
    <property type="term" value="F:polyubiquitin modification-dependent protein binding"/>
    <property type="evidence" value="ECO:0007669"/>
    <property type="project" value="UniProtKB-UniRule"/>
</dbReference>
<protein>
    <recommendedName>
        <fullName evidence="1">Ubiquitin receptor RAD23</fullName>
    </recommendedName>
    <alternativeName>
        <fullName evidence="1">DNA repair protein RAD23</fullName>
    </alternativeName>
</protein>
<dbReference type="Gene3D" id="1.10.8.10">
    <property type="entry name" value="DNA helicase RuvA subunit, C-terminal domain"/>
    <property type="match status" value="1"/>
</dbReference>
<proteinExistence type="inferred from homology"/>
<keyword evidence="1" id="KW-0539">Nucleus</keyword>
<evidence type="ECO:0000259" key="2">
    <source>
        <dbReference type="PROSITE" id="PS50030"/>
    </source>
</evidence>
<dbReference type="InterPro" id="IPR009060">
    <property type="entry name" value="UBA-like_sf"/>
</dbReference>
<feature type="domain" description="UBA" evidence="2">
    <location>
        <begin position="81"/>
        <end position="121"/>
    </location>
</feature>
<comment type="function">
    <text evidence="1">Multiubiquitin chain receptor involved in modulation of proteasomal degradation. Involved in nucleotide excision repair.</text>
</comment>
<comment type="similarity">
    <text evidence="1">Belongs to the RAD23 family.</text>
</comment>
<comment type="caution">
    <text evidence="3">The sequence shown here is derived from an EMBL/GenBank/DDBJ whole genome shotgun (WGS) entry which is preliminary data.</text>
</comment>
<dbReference type="GO" id="GO:0005737">
    <property type="term" value="C:cytoplasm"/>
    <property type="evidence" value="ECO:0007669"/>
    <property type="project" value="UniProtKB-SubCell"/>
</dbReference>
<gene>
    <name evidence="3" type="ORF">BDA96_07G143400</name>
</gene>
<evidence type="ECO:0000256" key="1">
    <source>
        <dbReference type="RuleBase" id="RU367049"/>
    </source>
</evidence>
<dbReference type="GO" id="GO:0003684">
    <property type="term" value="F:damaged DNA binding"/>
    <property type="evidence" value="ECO:0007669"/>
    <property type="project" value="UniProtKB-UniRule"/>
</dbReference>
<sequence>MGPAPTPVGRHNYYVSFIKQISLIGAFASRTGEQNLQITQLIQENQAEFLRVINDPAGRAEESLPDQFGGAGMHRTIAVKPEENEAIQRLEQMTFDRDLVLEVFFACNKDEHLAANYLLDHMST</sequence>
<dbReference type="Proteomes" id="UP000807115">
    <property type="component" value="Chromosome 7"/>
</dbReference>
<dbReference type="GO" id="GO:0043130">
    <property type="term" value="F:ubiquitin binding"/>
    <property type="evidence" value="ECO:0007669"/>
    <property type="project" value="UniProtKB-UniRule"/>
</dbReference>
<evidence type="ECO:0000313" key="4">
    <source>
        <dbReference type="Proteomes" id="UP000807115"/>
    </source>
</evidence>
<organism evidence="3 4">
    <name type="scientific">Sorghum bicolor</name>
    <name type="common">Sorghum</name>
    <name type="synonym">Sorghum vulgare</name>
    <dbReference type="NCBI Taxonomy" id="4558"/>
    <lineage>
        <taxon>Eukaryota</taxon>
        <taxon>Viridiplantae</taxon>
        <taxon>Streptophyta</taxon>
        <taxon>Embryophyta</taxon>
        <taxon>Tracheophyta</taxon>
        <taxon>Spermatophyta</taxon>
        <taxon>Magnoliopsida</taxon>
        <taxon>Liliopsida</taxon>
        <taxon>Poales</taxon>
        <taxon>Poaceae</taxon>
        <taxon>PACMAD clade</taxon>
        <taxon>Panicoideae</taxon>
        <taxon>Andropogonodae</taxon>
        <taxon>Andropogoneae</taxon>
        <taxon>Sorghinae</taxon>
        <taxon>Sorghum</taxon>
    </lineage>
</organism>
<dbReference type="SMART" id="SM00165">
    <property type="entry name" value="UBA"/>
    <property type="match status" value="1"/>
</dbReference>
<evidence type="ECO:0000313" key="3">
    <source>
        <dbReference type="EMBL" id="KAG0523674.1"/>
    </source>
</evidence>
<keyword evidence="1" id="KW-0234">DNA repair</keyword>
<dbReference type="Pfam" id="PF00627">
    <property type="entry name" value="UBA"/>
    <property type="match status" value="1"/>
</dbReference>
<dbReference type="GO" id="GO:0006289">
    <property type="term" value="P:nucleotide-excision repair"/>
    <property type="evidence" value="ECO:0007669"/>
    <property type="project" value="UniProtKB-UniRule"/>
</dbReference>
<dbReference type="PROSITE" id="PS50030">
    <property type="entry name" value="UBA"/>
    <property type="match status" value="1"/>
</dbReference>
<dbReference type="PANTHER" id="PTHR10621">
    <property type="entry name" value="UV EXCISION REPAIR PROTEIN RAD23"/>
    <property type="match status" value="1"/>
</dbReference>
<dbReference type="InterPro" id="IPR004806">
    <property type="entry name" value="Rad23"/>
</dbReference>
<dbReference type="InterPro" id="IPR015940">
    <property type="entry name" value="UBA"/>
</dbReference>
<dbReference type="InterPro" id="IPR036353">
    <property type="entry name" value="XPC-bd_sf"/>
</dbReference>
<keyword evidence="1" id="KW-0227">DNA damage</keyword>
<dbReference type="EMBL" id="CM027686">
    <property type="protein sequence ID" value="KAG0523674.1"/>
    <property type="molecule type" value="Genomic_DNA"/>
</dbReference>
<dbReference type="PRINTS" id="PR01839">
    <property type="entry name" value="RAD23PROTEIN"/>
</dbReference>
<comment type="subcellular location">
    <subcellularLocation>
        <location evidence="1">Nucleus</location>
    </subcellularLocation>
    <subcellularLocation>
        <location evidence="1">Cytoplasm</location>
    </subcellularLocation>
</comment>
<dbReference type="EMBL" id="CM027686">
    <property type="protein sequence ID" value="KAG0523673.1"/>
    <property type="molecule type" value="Genomic_DNA"/>
</dbReference>
<dbReference type="FunFam" id="1.10.8.10:FF:000002">
    <property type="entry name" value="UV excision repair protein RAD23 homolog"/>
    <property type="match status" value="1"/>
</dbReference>
<dbReference type="PANTHER" id="PTHR10621:SF7">
    <property type="entry name" value="UBIQUITIN RECEPTOR RAD23"/>
    <property type="match status" value="1"/>
</dbReference>
<reference evidence="3" key="1">
    <citation type="journal article" date="2019" name="BMC Genomics">
        <title>A new reference genome for Sorghum bicolor reveals high levels of sequence similarity between sweet and grain genotypes: implications for the genetics of sugar metabolism.</title>
        <authorList>
            <person name="Cooper E.A."/>
            <person name="Brenton Z.W."/>
            <person name="Flinn B.S."/>
            <person name="Jenkins J."/>
            <person name="Shu S."/>
            <person name="Flowers D."/>
            <person name="Luo F."/>
            <person name="Wang Y."/>
            <person name="Xia P."/>
            <person name="Barry K."/>
            <person name="Daum C."/>
            <person name="Lipzen A."/>
            <person name="Yoshinaga Y."/>
            <person name="Schmutz J."/>
            <person name="Saski C."/>
            <person name="Vermerris W."/>
            <person name="Kresovich S."/>
        </authorList>
    </citation>
    <scope>NUCLEOTIDE SEQUENCE</scope>
</reference>
<dbReference type="AlphaFoldDB" id="A0A921U9R1"/>
<accession>A0A921U9R1</accession>
<dbReference type="GO" id="GO:0005634">
    <property type="term" value="C:nucleus"/>
    <property type="evidence" value="ECO:0007669"/>
    <property type="project" value="UniProtKB-SubCell"/>
</dbReference>
<keyword evidence="1" id="KW-0963">Cytoplasm</keyword>